<dbReference type="RefSeq" id="XP_038045209.1">
    <property type="nucleotide sequence ID" value="XM_038189281.1"/>
</dbReference>
<dbReference type="Proteomes" id="UP000887568">
    <property type="component" value="Unplaced"/>
</dbReference>
<accession>A0A913YZT4</accession>
<keyword evidence="3" id="KW-1185">Reference proteome</keyword>
<evidence type="ECO:0000313" key="2">
    <source>
        <dbReference type="EnsemblMetazoa" id="XP_038045209.1"/>
    </source>
</evidence>
<feature type="compositionally biased region" description="Basic and acidic residues" evidence="1">
    <location>
        <begin position="479"/>
        <end position="488"/>
    </location>
</feature>
<feature type="compositionally biased region" description="Acidic residues" evidence="1">
    <location>
        <begin position="635"/>
        <end position="645"/>
    </location>
</feature>
<feature type="compositionally biased region" description="Basic and acidic residues" evidence="1">
    <location>
        <begin position="517"/>
        <end position="529"/>
    </location>
</feature>
<dbReference type="GeneID" id="119719792"/>
<evidence type="ECO:0000256" key="1">
    <source>
        <dbReference type="SAM" id="MobiDB-lite"/>
    </source>
</evidence>
<name>A0A913YZT4_PATMI</name>
<sequence>MMFSKMRQTTLKTTVLGCIRKIWLLFQTPWFKQSLKPVVQATSTYEEDVQDYLEDHVQRLKENLSPITVSALEGMDLVQSKEYACTEAVGTRQICTSETVDSFKENIKSKTDPILPGCKLSLTESQSKVGCRLVAKVLEVGASLEISLLSVVEVSWSFTSWLMAVSLSFQIYVPGSSSWFTTEEPFQKQALAVKKEDSSKDQSSQLQNFSSGFMGVSFHKEEIISSEPTSSGRSGLTPPISSEGKTGTKRKRNTKKSTRNLQKRKMIGAGPEEKLKKPAVVTATGGGSSTNQTSKGQQSSQESTKKQSSTSARVTSSCPRSRNAGGTGASGGTGGEEPPDDDRRGNRSPPPDAAGAADKEQEDEDESKKEGALNIPVNVHNKNKVKDYLRDDQRVTGYYLWGDDDNHVAGDQPATTASPVKSHGRRDGGSFSGPRGRKPKKQPNHAPPVAKNACRFTASLLGVVNQDGHRSPSPTVHTRFGDYKDSEMYQRPQESYPTAGSRSPPRYLSGTPVFGESEEHPNTYKEVPPDKPNLPTRDDASSSQPEPLRGEDASALSDTSSQTQPEVPTSQEIPEDYRLMIRQQSSGQGSVLSQTERVLYAYMRENFLRAAHSQEDPLEMEKLMHEANSLPEDHDQGDDEQLQNH</sequence>
<proteinExistence type="predicted"/>
<feature type="compositionally biased region" description="Polar residues" evidence="1">
    <location>
        <begin position="492"/>
        <end position="501"/>
    </location>
</feature>
<feature type="compositionally biased region" description="Basic and acidic residues" evidence="1">
    <location>
        <begin position="384"/>
        <end position="394"/>
    </location>
</feature>
<feature type="region of interest" description="Disordered" evidence="1">
    <location>
        <begin position="618"/>
        <end position="645"/>
    </location>
</feature>
<dbReference type="OrthoDB" id="10683321at2759"/>
<feature type="region of interest" description="Disordered" evidence="1">
    <location>
        <begin position="224"/>
        <end position="593"/>
    </location>
</feature>
<feature type="compositionally biased region" description="Basic residues" evidence="1">
    <location>
        <begin position="247"/>
        <end position="266"/>
    </location>
</feature>
<protein>
    <submittedName>
        <fullName evidence="2">Uncharacterized protein</fullName>
    </submittedName>
</protein>
<reference evidence="2" key="1">
    <citation type="submission" date="2022-11" db="UniProtKB">
        <authorList>
            <consortium name="EnsemblMetazoa"/>
        </authorList>
    </citation>
    <scope>IDENTIFICATION</scope>
</reference>
<feature type="compositionally biased region" description="Low complexity" evidence="1">
    <location>
        <begin position="583"/>
        <end position="593"/>
    </location>
</feature>
<organism evidence="2 3">
    <name type="scientific">Patiria miniata</name>
    <name type="common">Bat star</name>
    <name type="synonym">Asterina miniata</name>
    <dbReference type="NCBI Taxonomy" id="46514"/>
    <lineage>
        <taxon>Eukaryota</taxon>
        <taxon>Metazoa</taxon>
        <taxon>Echinodermata</taxon>
        <taxon>Eleutherozoa</taxon>
        <taxon>Asterozoa</taxon>
        <taxon>Asteroidea</taxon>
        <taxon>Valvatacea</taxon>
        <taxon>Valvatida</taxon>
        <taxon>Asterinidae</taxon>
        <taxon>Patiria</taxon>
    </lineage>
</organism>
<feature type="compositionally biased region" description="Polar residues" evidence="1">
    <location>
        <begin position="556"/>
        <end position="572"/>
    </location>
</feature>
<feature type="compositionally biased region" description="Gly residues" evidence="1">
    <location>
        <begin position="325"/>
        <end position="335"/>
    </location>
</feature>
<dbReference type="AlphaFoldDB" id="A0A913YZT4"/>
<dbReference type="EnsemblMetazoa" id="XM_038189281.1">
    <property type="protein sequence ID" value="XP_038045209.1"/>
    <property type="gene ID" value="LOC119719792"/>
</dbReference>
<feature type="compositionally biased region" description="Low complexity" evidence="1">
    <location>
        <begin position="292"/>
        <end position="311"/>
    </location>
</feature>
<evidence type="ECO:0000313" key="3">
    <source>
        <dbReference type="Proteomes" id="UP000887568"/>
    </source>
</evidence>